<feature type="region of interest" description="Disordered" evidence="1">
    <location>
        <begin position="134"/>
        <end position="154"/>
    </location>
</feature>
<evidence type="ECO:0000313" key="3">
    <source>
        <dbReference type="Proteomes" id="UP001367030"/>
    </source>
</evidence>
<feature type="compositionally biased region" description="Pro residues" evidence="1">
    <location>
        <begin position="136"/>
        <end position="154"/>
    </location>
</feature>
<reference evidence="2 3" key="1">
    <citation type="submission" date="2024-03" db="EMBL/GenBank/DDBJ databases">
        <title>Novel species of the genus Variovorax.</title>
        <authorList>
            <person name="Liu Q."/>
            <person name="Xin Y.-H."/>
        </authorList>
    </citation>
    <scope>NUCLEOTIDE SEQUENCE [LARGE SCALE GENOMIC DNA]</scope>
    <source>
        <strain evidence="2 3">KACC 18901</strain>
    </source>
</reference>
<comment type="caution">
    <text evidence="2">The sequence shown here is derived from an EMBL/GenBank/DDBJ whole genome shotgun (WGS) entry which is preliminary data.</text>
</comment>
<name>A0ABU8X0J1_9BURK</name>
<dbReference type="RefSeq" id="WP_340333247.1">
    <property type="nucleotide sequence ID" value="NZ_JBBKZS010000001.1"/>
</dbReference>
<protein>
    <submittedName>
        <fullName evidence="2">Uncharacterized protein</fullName>
    </submittedName>
</protein>
<dbReference type="EMBL" id="JBBKZS010000001">
    <property type="protein sequence ID" value="MEJ8853139.1"/>
    <property type="molecule type" value="Genomic_DNA"/>
</dbReference>
<evidence type="ECO:0000313" key="2">
    <source>
        <dbReference type="EMBL" id="MEJ8853139.1"/>
    </source>
</evidence>
<gene>
    <name evidence="2" type="ORF">WKW79_01080</name>
</gene>
<accession>A0ABU8X0J1</accession>
<evidence type="ECO:0000256" key="1">
    <source>
        <dbReference type="SAM" id="MobiDB-lite"/>
    </source>
</evidence>
<keyword evidence="3" id="KW-1185">Reference proteome</keyword>
<dbReference type="Proteomes" id="UP001367030">
    <property type="component" value="Unassembled WGS sequence"/>
</dbReference>
<sequence length="1692" mass="181133">MSTIVPIATPLPGERVIALQPGNASDAATDWLRRPHLFAGRTLSAATLAARQAWAAGRIAQRGQAFTAGVVGGLEVNHRLEPLPPAEGGGNQLRVFIEPGQALAASGEDITLTRPISLRLSDLPVLAPPAWFSAAPPTPPAPPPDPNDPTPPVTLPTLDARSIGTLPLSQLLVMAGTRMSRVGILVAQPVVVDVSSIDPNDPCDLCACGGAADDGAAYDDVRIGDGLRLLWYPWPEEWRPLPTSFLRFRNALAHAIFEAEAALAPGEVLPWADAGVPLALIALDTAATAATATTVMPLFSDRASVVRQGGRAREARLQPGATVDGRTPLLADSRLPALWQARIEQFAEQIAELGDPAPPPQQLADPFLTLPPCGLLPTNAMNFSTWRSDFFPPLTTLDAVPVPIEQLDAAFRDAAPLAPVDMSAPNRVRMLVPVPQASWEPRLLKTDLIDPEFNATLNRFLLRRARELGARQGLRLELALLTRVLTGQPQTVPAYNDDPLAVETETLMPWGPPPVGGGHRSTLRAGSHQHYFDSATEILTPGTADAMSQWVFLDPDNPPRMLMLQWHVRGQNWEHRAIWGEDLRPDLGAPSTPGHRLMGPLPEPGRWAQIEVPASVVGTAGQPIDGMAFNLFDGRAAYGMAGTRNANQQPKWFCNVLPLGAQLQGDERWDLLTQNDLWAPFEPARGVVPAIPANVPAAPNLVNGGHLEPSAAGIHQHYFEGANPSFTLGTAEELYAWVYVDPNDPPREVMLQWHAAGNWEHRAFWGFDEIGWGTLDTNSRRRIGGLPPPGQWVRLVVQKADVGLSPTTPIDGMAFTLQGGSAAFAATGAVTITQTEASTGVFVTNFAERPWFAFNLPPNARPSGTWLPIEARDLYAPTNTSRIGRVQTVASLLADPLLAVLSEQERAQLTVRGLGPFVDYLRARIDRTDDLTDHGFVKMQSDIYRVRQLMLSSTDALRIAVSPTLASIAKAETAVASQAQIASYVAGLKVPVTAVARAAAPAAAAPLVATPPLAASRFFNTASVGASNFNLNLGVQLEAAPKVSVRNDLRADVQAKAGSPVQQVAALATYQPIYVANMPSPVDVVLSAPVIGKSPIRTTAIAERLKASPSQEARDYALATRRDTVLKLIGLLNEFMAEDGGAPSGLFSAVPGVSDEFYVFGLENDPFLAGAPAGDATLRRRRLTDFRVNPALQGMLDDSPPLLRNAAGAVLPADESTLFSQLSDLSDNTVAMLRQLEGRINGYRNALTRCELALTALQGDRADAAARVGAAGDRLAEARHDVGVARALIAEEQARIEAVNARRAQVLAEEVRFLAFMRPRETATMQDLPRRVIDPALAEAPVPACLRDHTDVPDELEEMLRVVREAPASWFVQAPTLLRQLDRSDLLLRTLQTAQLRTTLVAQRVNASAPLTASLGGASRSATPTLGMSVSNVIARQTPLLAARVSAVNSIDLTRAASLSWQALHAQATEVVSLGDVIDGDHGRSTVSQRAAALYGSITQICACLHAEFCGVSASIRLDWAELMSQYDAAPSLRNGANLPRWSEIDSTDRRQMQAYIDWLFAQVDPAKDDAQSLVSDLVRMCLLLASHAPVGRIVAGRMPRPVVGVRPGVRIPLVALDAGDKLRVGMQAMLYRGSNLVARAAIEDVGSGEVSARVLSTVAAQVDLDVDVRVQFAAGEVVSAKAARVAAIASR</sequence>
<organism evidence="2 3">
    <name type="scientific">Variovorax robiniae</name>
    <dbReference type="NCBI Taxonomy" id="1836199"/>
    <lineage>
        <taxon>Bacteria</taxon>
        <taxon>Pseudomonadati</taxon>
        <taxon>Pseudomonadota</taxon>
        <taxon>Betaproteobacteria</taxon>
        <taxon>Burkholderiales</taxon>
        <taxon>Comamonadaceae</taxon>
        <taxon>Variovorax</taxon>
    </lineage>
</organism>
<proteinExistence type="predicted"/>